<evidence type="ECO:0000256" key="7">
    <source>
        <dbReference type="ARBA" id="ARBA00023172"/>
    </source>
</evidence>
<evidence type="ECO:0000256" key="3">
    <source>
        <dbReference type="ARBA" id="ARBA00022578"/>
    </source>
</evidence>
<reference evidence="12" key="1">
    <citation type="journal article" date="2013" name="Proc. Natl. Acad. Sci. U.S.A.">
        <title>Improving the coverage of the cyanobacterial phylum using diversity-driven genome sequencing.</title>
        <authorList>
            <person name="Shih P.M."/>
            <person name="Wu D."/>
            <person name="Latifi A."/>
            <person name="Axen S.D."/>
            <person name="Fewer D.P."/>
            <person name="Talla E."/>
            <person name="Calteau A."/>
            <person name="Cai F."/>
            <person name="Tandeau de Marsac N."/>
            <person name="Rippka R."/>
            <person name="Herdman M."/>
            <person name="Sivonen K."/>
            <person name="Coursin T."/>
            <person name="Laurent T."/>
            <person name="Goodwin L."/>
            <person name="Nolan M."/>
            <person name="Davenport K.W."/>
            <person name="Han C.S."/>
            <person name="Rubin E.M."/>
            <person name="Eisen J.A."/>
            <person name="Woyke T."/>
            <person name="Gugger M."/>
            <person name="Kerfeld C.A."/>
        </authorList>
    </citation>
    <scope>NUCLEOTIDE SEQUENCE [LARGE SCALE GENOMIC DNA]</scope>
    <source>
        <strain evidence="12">ATCC 29140 / PCC 7202</strain>
    </source>
</reference>
<keyword evidence="3" id="KW-0815">Transposition</keyword>
<dbReference type="PANTHER" id="PTHR30405:SF25">
    <property type="entry name" value="RNA-GUIDED DNA ENDONUCLEASE INSQ-RELATED"/>
    <property type="match status" value="1"/>
</dbReference>
<accession>K9YN77</accession>
<dbReference type="KEGG" id="csn:Cyast_2373"/>
<keyword evidence="4" id="KW-0479">Metal-binding</keyword>
<protein>
    <submittedName>
        <fullName evidence="11">Transposase, IS605 OrfB family</fullName>
    </submittedName>
</protein>
<keyword evidence="12" id="KW-1185">Reference proteome</keyword>
<dbReference type="EMBL" id="CP003940">
    <property type="protein sequence ID" value="AFZ48319.1"/>
    <property type="molecule type" value="Genomic_DNA"/>
</dbReference>
<dbReference type="PATRIC" id="fig|292563.3.peg.2479"/>
<feature type="domain" description="Probable transposase IS891/IS1136/IS1341" evidence="8">
    <location>
        <begin position="170"/>
        <end position="283"/>
    </location>
</feature>
<dbReference type="GO" id="GO:0006310">
    <property type="term" value="P:DNA recombination"/>
    <property type="evidence" value="ECO:0007669"/>
    <property type="project" value="UniProtKB-KW"/>
</dbReference>
<dbReference type="InterPro" id="IPR051399">
    <property type="entry name" value="RNA-guided_DNA_endo/Transpos"/>
</dbReference>
<evidence type="ECO:0000313" key="12">
    <source>
        <dbReference type="Proteomes" id="UP000010483"/>
    </source>
</evidence>
<dbReference type="NCBIfam" id="TIGR01766">
    <property type="entry name" value="IS200/IS605 family accessory protein TnpB-like domain"/>
    <property type="match status" value="1"/>
</dbReference>
<dbReference type="InterPro" id="IPR010095">
    <property type="entry name" value="Cas12f1-like_TNB"/>
</dbReference>
<gene>
    <name evidence="11" type="ordered locus">Cyast_2373</name>
</gene>
<dbReference type="BioCyc" id="CSTA292563:G1353-2375-MONOMER"/>
<dbReference type="STRING" id="292563.Cyast_2373"/>
<name>K9YN77_CYASC</name>
<evidence type="ECO:0000256" key="5">
    <source>
        <dbReference type="ARBA" id="ARBA00022833"/>
    </source>
</evidence>
<keyword evidence="5" id="KW-0862">Zinc</keyword>
<evidence type="ECO:0000256" key="4">
    <source>
        <dbReference type="ARBA" id="ARBA00022723"/>
    </source>
</evidence>
<dbReference type="GO" id="GO:0032196">
    <property type="term" value="P:transposition"/>
    <property type="evidence" value="ECO:0007669"/>
    <property type="project" value="UniProtKB-KW"/>
</dbReference>
<evidence type="ECO:0000256" key="6">
    <source>
        <dbReference type="ARBA" id="ARBA00023125"/>
    </source>
</evidence>
<keyword evidence="7" id="KW-0233">DNA recombination</keyword>
<dbReference type="InterPro" id="IPR021027">
    <property type="entry name" value="Transposase_put_HTH"/>
</dbReference>
<organism evidence="11 12">
    <name type="scientific">Cyanobacterium stanieri (strain ATCC 29140 / PCC 7202)</name>
    <dbReference type="NCBI Taxonomy" id="292563"/>
    <lineage>
        <taxon>Bacteria</taxon>
        <taxon>Bacillati</taxon>
        <taxon>Cyanobacteriota</taxon>
        <taxon>Cyanophyceae</taxon>
        <taxon>Oscillatoriophycideae</taxon>
        <taxon>Chroococcales</taxon>
        <taxon>Geminocystaceae</taxon>
        <taxon>Cyanobacterium</taxon>
    </lineage>
</organism>
<evidence type="ECO:0000259" key="9">
    <source>
        <dbReference type="Pfam" id="PF07282"/>
    </source>
</evidence>
<proteinExistence type="inferred from homology"/>
<evidence type="ECO:0000256" key="2">
    <source>
        <dbReference type="ARBA" id="ARBA00011044"/>
    </source>
</evidence>
<dbReference type="Pfam" id="PF01385">
    <property type="entry name" value="OrfB_IS605"/>
    <property type="match status" value="1"/>
</dbReference>
<evidence type="ECO:0000259" key="10">
    <source>
        <dbReference type="Pfam" id="PF12323"/>
    </source>
</evidence>
<feature type="domain" description="Transposase putative helix-turn-helix" evidence="10">
    <location>
        <begin position="1"/>
        <end position="46"/>
    </location>
</feature>
<comment type="similarity">
    <text evidence="2">In the N-terminal section; belongs to the transposase 2 family.</text>
</comment>
<evidence type="ECO:0000256" key="1">
    <source>
        <dbReference type="ARBA" id="ARBA00008761"/>
    </source>
</evidence>
<dbReference type="Pfam" id="PF07282">
    <property type="entry name" value="Cas12f1-like_TNB"/>
    <property type="match status" value="1"/>
</dbReference>
<dbReference type="GO" id="GO:0046872">
    <property type="term" value="F:metal ion binding"/>
    <property type="evidence" value="ECO:0007669"/>
    <property type="project" value="UniProtKB-KW"/>
</dbReference>
<evidence type="ECO:0000259" key="8">
    <source>
        <dbReference type="Pfam" id="PF01385"/>
    </source>
</evidence>
<dbReference type="Proteomes" id="UP000010483">
    <property type="component" value="Chromosome"/>
</dbReference>
<dbReference type="Pfam" id="PF12323">
    <property type="entry name" value="HTH_OrfB_IS605"/>
    <property type="match status" value="1"/>
</dbReference>
<sequence>MKQRYNYRIYPTNNQKRLLAQLFGCCRVVFNDAVALCQQIYRDGGKKLNNTQLQKLLITQAKKTKERQWLSNVSNIPLQQSLNDLNQAYSNFFDSCKGKRKGQKVKPPKFKSRKSKQTARFTRGGFKIGQHKIKLSKIGKVKIEWSRKLPSQPSSATVIKDSADRYFISFVVETNPDTLPDNGQSVGIDLGIETLATLSDGQKIKSPKPLKEKLKKLRRCQRNLSRKKKGSNRYNKARKRVAKVHAKVKDTRTDFLHKLSTNIIRENQTIVLEDLNVSGMIKNRKLSKAISDMGWRTFRAMLEAKSEMYGREFIVIDRWTPTSQVCSHCGFNGGKKELNVREWTCINCGTTHDRDENASKNILVAGGHSETQNGRGAGRKTIVKVAVGNEASTHRENGFEQLSLFQPVGIHVRSRRGGCQN</sequence>
<dbReference type="eggNOG" id="COG0675">
    <property type="taxonomic scope" value="Bacteria"/>
</dbReference>
<comment type="similarity">
    <text evidence="1">In the C-terminal section; belongs to the transposase 35 family.</text>
</comment>
<keyword evidence="6" id="KW-0238">DNA-binding</keyword>
<dbReference type="NCBIfam" id="NF040570">
    <property type="entry name" value="guided_TnpB"/>
    <property type="match status" value="1"/>
</dbReference>
<feature type="domain" description="Cas12f1-like TNB" evidence="9">
    <location>
        <begin position="295"/>
        <end position="362"/>
    </location>
</feature>
<dbReference type="GO" id="GO:0003677">
    <property type="term" value="F:DNA binding"/>
    <property type="evidence" value="ECO:0007669"/>
    <property type="project" value="UniProtKB-KW"/>
</dbReference>
<dbReference type="AlphaFoldDB" id="K9YN77"/>
<dbReference type="PANTHER" id="PTHR30405">
    <property type="entry name" value="TRANSPOSASE"/>
    <property type="match status" value="1"/>
</dbReference>
<evidence type="ECO:0000313" key="11">
    <source>
        <dbReference type="EMBL" id="AFZ48319.1"/>
    </source>
</evidence>
<dbReference type="HOGENOM" id="CLU_032903_0_0_3"/>
<dbReference type="InterPro" id="IPR001959">
    <property type="entry name" value="Transposase"/>
</dbReference>